<evidence type="ECO:0000313" key="3">
    <source>
        <dbReference type="EMBL" id="TVM34580.1"/>
    </source>
</evidence>
<dbReference type="Pfam" id="PF04101">
    <property type="entry name" value="Glyco_tran_28_C"/>
    <property type="match status" value="1"/>
</dbReference>
<sequence>MRVLHYSQHVLGVGHFFRSLALAQALEGHEVVMVSGGSPVDVALPGHVTHRLLPPLMMDADFQGFIPEENDPEAEKARLARIEDQRRAALLDILEETRPDVFVVELFPFGRKRFAFELVPALERFRAMGRGPAVCSVRDILVEKSNQAKFEKRVLGWMNGLFDGLMIHSDPELVRFEETFPRLAEIDAEVGYTGYVVSEPVPGAGAALRAELSIAPKEPFVVASAGGGAVGGDLVASAVAASVRLSATLPHRLDAFTGPFAEDTALEALCSLSIPAGESEPAGHIHCARFTDRFPAYLDAADLSVSMAGYNTTMALLAARTFGLVLPFDQNREQRMRAERLQERGALAVLETADLEPDRLAGLMDEALRRSHERGPVDHGIRLDGAAQSAHFLERLTNSFKGRS</sequence>
<dbReference type="EMBL" id="CP039543">
    <property type="protein sequence ID" value="QJT07506.1"/>
    <property type="molecule type" value="Genomic_DNA"/>
</dbReference>
<dbReference type="OrthoDB" id="503443at2"/>
<dbReference type="Proteomes" id="UP000503251">
    <property type="component" value="Chromosome"/>
</dbReference>
<dbReference type="GO" id="GO:0016758">
    <property type="term" value="F:hexosyltransferase activity"/>
    <property type="evidence" value="ECO:0007669"/>
    <property type="project" value="InterPro"/>
</dbReference>
<dbReference type="PANTHER" id="PTHR21015">
    <property type="entry name" value="UDP-N-ACETYLGLUCOSAMINE--N-ACETYLMURAMYL-(PENTAPEPTIDE) PYROPHOSPHORYL-UNDECAPRENOL N-ACETYLGLUCOSAMINE TRANSFERASE 1"/>
    <property type="match status" value="1"/>
</dbReference>
<organism evidence="3 4">
    <name type="scientific">Oceanidesulfovibrio marinus</name>
    <dbReference type="NCBI Taxonomy" id="370038"/>
    <lineage>
        <taxon>Bacteria</taxon>
        <taxon>Pseudomonadati</taxon>
        <taxon>Thermodesulfobacteriota</taxon>
        <taxon>Desulfovibrionia</taxon>
        <taxon>Desulfovibrionales</taxon>
        <taxon>Desulfovibrionaceae</taxon>
        <taxon>Oceanidesulfovibrio</taxon>
    </lineage>
</organism>
<dbReference type="InterPro" id="IPR007235">
    <property type="entry name" value="Glyco_trans_28_C"/>
</dbReference>
<name>A0A6P1ZHE2_9BACT</name>
<protein>
    <recommendedName>
        <fullName evidence="1">Glycosyl transferase family 28 C-terminal domain-containing protein</fullName>
    </recommendedName>
</protein>
<dbReference type="Proteomes" id="UP000434052">
    <property type="component" value="Unassembled WGS sequence"/>
</dbReference>
<dbReference type="EMBL" id="QMIF01000004">
    <property type="protein sequence ID" value="TVM34580.1"/>
    <property type="molecule type" value="Genomic_DNA"/>
</dbReference>
<accession>A0A6P1ZHE2</accession>
<evidence type="ECO:0000313" key="4">
    <source>
        <dbReference type="Proteomes" id="UP000434052"/>
    </source>
</evidence>
<reference evidence="2 5" key="2">
    <citation type="submission" date="2019-04" db="EMBL/GenBank/DDBJ databases">
        <title>Isolation and culture of sulfate reducing bacteria from the cold seep of the South China Sea.</title>
        <authorList>
            <person name="Sun C."/>
            <person name="Liu R."/>
        </authorList>
    </citation>
    <scope>NUCLEOTIDE SEQUENCE [LARGE SCALE GENOMIC DNA]</scope>
    <source>
        <strain evidence="2 5">CS1</strain>
    </source>
</reference>
<reference evidence="3 4" key="1">
    <citation type="submission" date="2018-06" db="EMBL/GenBank/DDBJ databases">
        <title>Complete genome of Desulfovibrio marinus P48SEP.</title>
        <authorList>
            <person name="Crispim J.S."/>
            <person name="Vidigal P.M.P."/>
            <person name="Silva L.C.F."/>
            <person name="Araujo L.C."/>
            <person name="Laguardia C.N."/>
            <person name="Dias R.S."/>
            <person name="Sousa M.P."/>
            <person name="Paula S.O."/>
            <person name="Silva C."/>
        </authorList>
    </citation>
    <scope>NUCLEOTIDE SEQUENCE [LARGE SCALE GENOMIC DNA]</scope>
    <source>
        <strain evidence="3 4">P48SEP</strain>
    </source>
</reference>
<dbReference type="Gene3D" id="3.40.50.2000">
    <property type="entry name" value="Glycogen Phosphorylase B"/>
    <property type="match status" value="2"/>
</dbReference>
<dbReference type="SUPFAM" id="SSF53756">
    <property type="entry name" value="UDP-Glycosyltransferase/glycogen phosphorylase"/>
    <property type="match status" value="1"/>
</dbReference>
<evidence type="ECO:0000313" key="2">
    <source>
        <dbReference type="EMBL" id="QJT07506.1"/>
    </source>
</evidence>
<proteinExistence type="predicted"/>
<evidence type="ECO:0000259" key="1">
    <source>
        <dbReference type="Pfam" id="PF04101"/>
    </source>
</evidence>
<gene>
    <name evidence="3" type="ORF">DQK91_08390</name>
    <name evidence="2" type="ORF">E8L03_00600</name>
</gene>
<evidence type="ECO:0000313" key="5">
    <source>
        <dbReference type="Proteomes" id="UP000503251"/>
    </source>
</evidence>
<dbReference type="AlphaFoldDB" id="A0A6P1ZHE2"/>
<keyword evidence="5" id="KW-1185">Reference proteome</keyword>
<dbReference type="PANTHER" id="PTHR21015:SF28">
    <property type="entry name" value="SLL1722 PROTEIN"/>
    <property type="match status" value="1"/>
</dbReference>
<dbReference type="RefSeq" id="WP_144304901.1">
    <property type="nucleotide sequence ID" value="NZ_CP039543.1"/>
</dbReference>
<feature type="domain" description="Glycosyl transferase family 28 C-terminal" evidence="1">
    <location>
        <begin position="284"/>
        <end position="372"/>
    </location>
</feature>